<reference evidence="1" key="1">
    <citation type="submission" date="2022-07" db="EMBL/GenBank/DDBJ databases">
        <title>Phylogenomic reconstructions and comparative analyses of Kickxellomycotina fungi.</title>
        <authorList>
            <person name="Reynolds N.K."/>
            <person name="Stajich J.E."/>
            <person name="Barry K."/>
            <person name="Grigoriev I.V."/>
            <person name="Crous P."/>
            <person name="Smith M.E."/>
        </authorList>
    </citation>
    <scope>NUCLEOTIDE SEQUENCE</scope>
    <source>
        <strain evidence="1">CBS 190363</strain>
    </source>
</reference>
<evidence type="ECO:0000313" key="2">
    <source>
        <dbReference type="Proteomes" id="UP001139981"/>
    </source>
</evidence>
<dbReference type="Proteomes" id="UP001139981">
    <property type="component" value="Unassembled WGS sequence"/>
</dbReference>
<sequence length="456" mass="50118">MSVPDVPAAMVSNQFFDEFTDKVRVKPIPWEGYSRAGLISGDELHSLKEYQHLATTSATSLSQYAGLLVRLTDKLSSIDALQYLLVQIDDIISGDSGCEDGGQLEKAMFRCLEKKDDYLGLKASKILVATVIAGSEAQQAGFAFSRLFGYLERCMRSELTSVVDVAVQVMQSALRARAARTALFNDESSAPCLAQLIEVLRQTQQQSSPSNSNSAGGSRMRGVVAVPQTQYEVVFCLWLLSFERPIAAALDRRLDVIAITADIARSAVKEKVVRIVIALWANLLRLAAAANVPAMLVARVPACLATLSGGRSFKDEDLRNDLKQLSDDLAEHTGVLVTTWDEYANEVASGKLKWSPAHRSEQFWKLHVARLDEHDHRVVRQLANVLADEAATDTAVAVACHDLSQYVRLNPDGKRLLARIGAKTRIMALMTGSSCPDVRYEALLCVQHIMLNAWRN</sequence>
<proteinExistence type="predicted"/>
<dbReference type="EMBL" id="JANBVB010000018">
    <property type="protein sequence ID" value="KAJ2899768.1"/>
    <property type="molecule type" value="Genomic_DNA"/>
</dbReference>
<keyword evidence="2" id="KW-1185">Reference proteome</keyword>
<name>A0ACC1M9T3_9FUNG</name>
<comment type="caution">
    <text evidence="1">The sequence shown here is derived from an EMBL/GenBank/DDBJ whole genome shotgun (WGS) entry which is preliminary data.</text>
</comment>
<accession>A0ACC1M9T3</accession>
<gene>
    <name evidence="1" type="primary">VMA13</name>
    <name evidence="1" type="ORF">IWW38_000856</name>
</gene>
<evidence type="ECO:0000313" key="1">
    <source>
        <dbReference type="EMBL" id="KAJ2899768.1"/>
    </source>
</evidence>
<organism evidence="1 2">
    <name type="scientific">Coemansia aciculifera</name>
    <dbReference type="NCBI Taxonomy" id="417176"/>
    <lineage>
        <taxon>Eukaryota</taxon>
        <taxon>Fungi</taxon>
        <taxon>Fungi incertae sedis</taxon>
        <taxon>Zoopagomycota</taxon>
        <taxon>Kickxellomycotina</taxon>
        <taxon>Kickxellomycetes</taxon>
        <taxon>Kickxellales</taxon>
        <taxon>Kickxellaceae</taxon>
        <taxon>Coemansia</taxon>
    </lineage>
</organism>
<protein>
    <submittedName>
        <fullName evidence="1">H(+)-transporting V1 sector ATPase subunit H</fullName>
    </submittedName>
</protein>